<feature type="region of interest" description="Disordered" evidence="5">
    <location>
        <begin position="1"/>
        <end position="30"/>
    </location>
</feature>
<evidence type="ECO:0000259" key="6">
    <source>
        <dbReference type="PROSITE" id="PS51144"/>
    </source>
</evidence>
<dbReference type="PANTHER" id="PTHR18952:SF124">
    <property type="entry name" value="CARBONIC ANHYDRASE 7"/>
    <property type="match status" value="1"/>
</dbReference>
<feature type="compositionally biased region" description="Low complexity" evidence="5">
    <location>
        <begin position="1"/>
        <end position="14"/>
    </location>
</feature>
<name>F1L8Q7_ASCSU</name>
<evidence type="ECO:0000256" key="3">
    <source>
        <dbReference type="ARBA" id="ARBA00022833"/>
    </source>
</evidence>
<proteinExistence type="evidence at transcript level"/>
<dbReference type="SMART" id="SM01057">
    <property type="entry name" value="Carb_anhydrase"/>
    <property type="match status" value="1"/>
</dbReference>
<dbReference type="GO" id="GO:0004089">
    <property type="term" value="F:carbonate dehydratase activity"/>
    <property type="evidence" value="ECO:0007669"/>
    <property type="project" value="UniProtKB-UniRule"/>
</dbReference>
<dbReference type="GO" id="GO:0008270">
    <property type="term" value="F:zinc ion binding"/>
    <property type="evidence" value="ECO:0007669"/>
    <property type="project" value="UniProtKB-UniRule"/>
</dbReference>
<comment type="function">
    <text evidence="4">Reversible hydration of carbon dioxide.</text>
</comment>
<sequence length="256" mass="28973">MSNGSRSPSGSSNESNDEYDGSSGEHQSPINITKQIVDYDPTLKASQLKFSYTLGDAKTVEVTHNGFSCKMKENATSTLSGTHLSTAYRFREFHGHWGDTEEDGSEHRISGRAFSGELHFMFWNPEYKKYERCLKKPDGVAILAVFVLMDAENNEHFHPLLSAIEESMAVDAPVEIPANFDFSRLLPDKLHYYTYHGSLTVPPFPECAIWTVLHRPIPIGMHQLEILRTVVGDNAREMQNVYTRRVRSSFKPVTKK</sequence>
<dbReference type="InterPro" id="IPR023561">
    <property type="entry name" value="Carbonic_anhydrase_a-class"/>
</dbReference>
<evidence type="ECO:0000256" key="5">
    <source>
        <dbReference type="SAM" id="MobiDB-lite"/>
    </source>
</evidence>
<comment type="similarity">
    <text evidence="1 4">Belongs to the alpha-carbonic anhydrase family.</text>
</comment>
<dbReference type="Gene3D" id="3.10.200.10">
    <property type="entry name" value="Alpha carbonic anhydrase"/>
    <property type="match status" value="1"/>
</dbReference>
<keyword evidence="4" id="KW-0456">Lyase</keyword>
<dbReference type="Pfam" id="PF00194">
    <property type="entry name" value="Carb_anhydrase"/>
    <property type="match status" value="1"/>
</dbReference>
<dbReference type="InterPro" id="IPR018338">
    <property type="entry name" value="Carbonic_anhydrase_a-class_CS"/>
</dbReference>
<dbReference type="EC" id="4.2.1.1" evidence="4"/>
<keyword evidence="3 4" id="KW-0862">Zinc</keyword>
<dbReference type="EMBL" id="JI173965">
    <property type="protein sequence ID" value="ADY46511.1"/>
    <property type="molecule type" value="mRNA"/>
</dbReference>
<dbReference type="GO" id="GO:0005737">
    <property type="term" value="C:cytoplasm"/>
    <property type="evidence" value="ECO:0007669"/>
    <property type="project" value="TreeGrafter"/>
</dbReference>
<dbReference type="InterPro" id="IPR036398">
    <property type="entry name" value="CA_dom_sf"/>
</dbReference>
<accession>F1L8Q7</accession>
<dbReference type="PROSITE" id="PS00162">
    <property type="entry name" value="ALPHA_CA_1"/>
    <property type="match status" value="1"/>
</dbReference>
<evidence type="ECO:0000313" key="7">
    <source>
        <dbReference type="EMBL" id="ADY46511.1"/>
    </source>
</evidence>
<dbReference type="InterPro" id="IPR001148">
    <property type="entry name" value="CA_dom"/>
</dbReference>
<dbReference type="SUPFAM" id="SSF51069">
    <property type="entry name" value="Carbonic anhydrase"/>
    <property type="match status" value="1"/>
</dbReference>
<reference evidence="7" key="1">
    <citation type="journal article" date="2011" name="Genome Res.">
        <title>Deep small RNA sequencing from the nematode Ascaris reveals conservation, functional diversification, and novel developmental profiles.</title>
        <authorList>
            <person name="Wang J."/>
            <person name="Czech B."/>
            <person name="Crunk A."/>
            <person name="Wallace A."/>
            <person name="Mitreva M."/>
            <person name="Hannon G.J."/>
            <person name="Davis R.E."/>
        </authorList>
    </citation>
    <scope>NUCLEOTIDE SEQUENCE</scope>
</reference>
<comment type="catalytic activity">
    <reaction evidence="4">
        <text>hydrogencarbonate + H(+) = CO2 + H2O</text>
        <dbReference type="Rhea" id="RHEA:10748"/>
        <dbReference type="ChEBI" id="CHEBI:15377"/>
        <dbReference type="ChEBI" id="CHEBI:15378"/>
        <dbReference type="ChEBI" id="CHEBI:16526"/>
        <dbReference type="ChEBI" id="CHEBI:17544"/>
        <dbReference type="EC" id="4.2.1.1"/>
    </reaction>
</comment>
<dbReference type="PANTHER" id="PTHR18952">
    <property type="entry name" value="CARBONIC ANHYDRASE"/>
    <property type="match status" value="1"/>
</dbReference>
<dbReference type="AlphaFoldDB" id="F1L8Q7"/>
<dbReference type="PROSITE" id="PS51144">
    <property type="entry name" value="ALPHA_CA_2"/>
    <property type="match status" value="1"/>
</dbReference>
<keyword evidence="2 4" id="KW-0479">Metal-binding</keyword>
<comment type="cofactor">
    <cofactor evidence="4">
        <name>Zn(2+)</name>
        <dbReference type="ChEBI" id="CHEBI:29105"/>
    </cofactor>
</comment>
<evidence type="ECO:0000256" key="1">
    <source>
        <dbReference type="ARBA" id="ARBA00010718"/>
    </source>
</evidence>
<evidence type="ECO:0000256" key="2">
    <source>
        <dbReference type="ARBA" id="ARBA00022723"/>
    </source>
</evidence>
<evidence type="ECO:0000256" key="4">
    <source>
        <dbReference type="RuleBase" id="RU367011"/>
    </source>
</evidence>
<feature type="domain" description="Alpha-carbonic anhydrase" evidence="6">
    <location>
        <begin position="1"/>
        <end position="256"/>
    </location>
</feature>
<dbReference type="CDD" id="cd00326">
    <property type="entry name" value="alpha_CA"/>
    <property type="match status" value="1"/>
</dbReference>
<organism evidence="7">
    <name type="scientific">Ascaris suum</name>
    <name type="common">Pig roundworm</name>
    <name type="synonym">Ascaris lumbricoides</name>
    <dbReference type="NCBI Taxonomy" id="6253"/>
    <lineage>
        <taxon>Eukaryota</taxon>
        <taxon>Metazoa</taxon>
        <taxon>Ecdysozoa</taxon>
        <taxon>Nematoda</taxon>
        <taxon>Chromadorea</taxon>
        <taxon>Rhabditida</taxon>
        <taxon>Spirurina</taxon>
        <taxon>Ascaridomorpha</taxon>
        <taxon>Ascaridoidea</taxon>
        <taxon>Ascarididae</taxon>
        <taxon>Ascaris</taxon>
    </lineage>
</organism>
<protein>
    <recommendedName>
        <fullName evidence="4">Carbonic anhydrase</fullName>
        <ecNumber evidence="4">4.2.1.1</ecNumber>
    </recommendedName>
</protein>